<evidence type="ECO:0000313" key="1">
    <source>
        <dbReference type="EMBL" id="GKV33130.1"/>
    </source>
</evidence>
<dbReference type="AlphaFoldDB" id="A0AAV5L7B4"/>
<reference evidence="1 2" key="1">
    <citation type="journal article" date="2021" name="Commun. Biol.">
        <title>The genome of Shorea leprosula (Dipterocarpaceae) highlights the ecological relevance of drought in aseasonal tropical rainforests.</title>
        <authorList>
            <person name="Ng K.K.S."/>
            <person name="Kobayashi M.J."/>
            <person name="Fawcett J.A."/>
            <person name="Hatakeyama M."/>
            <person name="Paape T."/>
            <person name="Ng C.H."/>
            <person name="Ang C.C."/>
            <person name="Tnah L.H."/>
            <person name="Lee C.T."/>
            <person name="Nishiyama T."/>
            <person name="Sese J."/>
            <person name="O'Brien M.J."/>
            <person name="Copetti D."/>
            <person name="Mohd Noor M.I."/>
            <person name="Ong R.C."/>
            <person name="Putra M."/>
            <person name="Sireger I.Z."/>
            <person name="Indrioko S."/>
            <person name="Kosugi Y."/>
            <person name="Izuno A."/>
            <person name="Isagi Y."/>
            <person name="Lee S.L."/>
            <person name="Shimizu K.K."/>
        </authorList>
    </citation>
    <scope>NUCLEOTIDE SEQUENCE [LARGE SCALE GENOMIC DNA]</scope>
    <source>
        <strain evidence="1">214</strain>
    </source>
</reference>
<dbReference type="EMBL" id="BPVZ01000099">
    <property type="protein sequence ID" value="GKV33130.1"/>
    <property type="molecule type" value="Genomic_DNA"/>
</dbReference>
<proteinExistence type="predicted"/>
<organism evidence="1 2">
    <name type="scientific">Rubroshorea leprosula</name>
    <dbReference type="NCBI Taxonomy" id="152421"/>
    <lineage>
        <taxon>Eukaryota</taxon>
        <taxon>Viridiplantae</taxon>
        <taxon>Streptophyta</taxon>
        <taxon>Embryophyta</taxon>
        <taxon>Tracheophyta</taxon>
        <taxon>Spermatophyta</taxon>
        <taxon>Magnoliopsida</taxon>
        <taxon>eudicotyledons</taxon>
        <taxon>Gunneridae</taxon>
        <taxon>Pentapetalae</taxon>
        <taxon>rosids</taxon>
        <taxon>malvids</taxon>
        <taxon>Malvales</taxon>
        <taxon>Dipterocarpaceae</taxon>
        <taxon>Rubroshorea</taxon>
    </lineage>
</organism>
<sequence length="56" mass="6385">MMGCGKNSTDAEGKEIKIPQNVFRAVLEVYVSFHESFLCPKHKILPRITPLQPKEK</sequence>
<gene>
    <name evidence="1" type="ORF">SLEP1_g41671</name>
</gene>
<evidence type="ECO:0000313" key="2">
    <source>
        <dbReference type="Proteomes" id="UP001054252"/>
    </source>
</evidence>
<name>A0AAV5L7B4_9ROSI</name>
<comment type="caution">
    <text evidence="1">The sequence shown here is derived from an EMBL/GenBank/DDBJ whole genome shotgun (WGS) entry which is preliminary data.</text>
</comment>
<keyword evidence="2" id="KW-1185">Reference proteome</keyword>
<dbReference type="Proteomes" id="UP001054252">
    <property type="component" value="Unassembled WGS sequence"/>
</dbReference>
<protein>
    <submittedName>
        <fullName evidence="1">Uncharacterized protein</fullName>
    </submittedName>
</protein>
<accession>A0AAV5L7B4</accession>